<dbReference type="AlphaFoldDB" id="A0A3Q2CGV5"/>
<reference evidence="2" key="2">
    <citation type="submission" date="2025-09" db="UniProtKB">
        <authorList>
            <consortium name="Ensembl"/>
        </authorList>
    </citation>
    <scope>IDENTIFICATION</scope>
</reference>
<organism evidence="2 3">
    <name type="scientific">Cyprinodon variegatus</name>
    <name type="common">Sheepshead minnow</name>
    <dbReference type="NCBI Taxonomy" id="28743"/>
    <lineage>
        <taxon>Eukaryota</taxon>
        <taxon>Metazoa</taxon>
        <taxon>Chordata</taxon>
        <taxon>Craniata</taxon>
        <taxon>Vertebrata</taxon>
        <taxon>Euteleostomi</taxon>
        <taxon>Actinopterygii</taxon>
        <taxon>Neopterygii</taxon>
        <taxon>Teleostei</taxon>
        <taxon>Neoteleostei</taxon>
        <taxon>Acanthomorphata</taxon>
        <taxon>Ovalentaria</taxon>
        <taxon>Atherinomorphae</taxon>
        <taxon>Cyprinodontiformes</taxon>
        <taxon>Cyprinodontidae</taxon>
        <taxon>Cyprinodon</taxon>
    </lineage>
</organism>
<evidence type="ECO:0000313" key="3">
    <source>
        <dbReference type="Proteomes" id="UP000265020"/>
    </source>
</evidence>
<proteinExistence type="inferred from homology"/>
<comment type="similarity">
    <text evidence="1">Belongs to the cornifelin family.</text>
</comment>
<dbReference type="Proteomes" id="UP000265020">
    <property type="component" value="Unassembled WGS sequence"/>
</dbReference>
<protein>
    <submittedName>
        <fullName evidence="2">Plac8 onzin related protein 1</fullName>
    </submittedName>
</protein>
<sequence length="123" mass="13707">GMDYHSPSAMSSNQAPGDWSTGLFECCSDKSNCCFGIWCFPCMQCQTVSKFGWCSLMPLLDVCCVVTCILRSKIRERHNISGSGCSDFCKIMCCYCCVWCQMNRELKIRDGHPSVITTQAGRA</sequence>
<evidence type="ECO:0000313" key="2">
    <source>
        <dbReference type="Ensembl" id="ENSCVAP00000004349.1"/>
    </source>
</evidence>
<evidence type="ECO:0000256" key="1">
    <source>
        <dbReference type="ARBA" id="ARBA00009024"/>
    </source>
</evidence>
<name>A0A3Q2CGV5_CYPVA</name>
<dbReference type="OMA" id="TAKEYGW"/>
<dbReference type="NCBIfam" id="TIGR01571">
    <property type="entry name" value="A_thal_Cys_rich"/>
    <property type="match status" value="1"/>
</dbReference>
<dbReference type="GeneTree" id="ENSGT00940000163927"/>
<dbReference type="InterPro" id="IPR006461">
    <property type="entry name" value="PLAC_motif_containing"/>
</dbReference>
<dbReference type="Ensembl" id="ENSCVAT00000008490.1">
    <property type="protein sequence ID" value="ENSCVAP00000004349.1"/>
    <property type="gene ID" value="ENSCVAG00000005648.1"/>
</dbReference>
<keyword evidence="3" id="KW-1185">Reference proteome</keyword>
<reference evidence="2" key="1">
    <citation type="submission" date="2025-08" db="UniProtKB">
        <authorList>
            <consortium name="Ensembl"/>
        </authorList>
    </citation>
    <scope>IDENTIFICATION</scope>
</reference>
<dbReference type="PANTHER" id="PTHR15907">
    <property type="entry name" value="DUF614 FAMILY PROTEIN-RELATED"/>
    <property type="match status" value="1"/>
</dbReference>
<accession>A0A3Q2CGV5</accession>
<dbReference type="Pfam" id="PF04749">
    <property type="entry name" value="PLAC8"/>
    <property type="match status" value="1"/>
</dbReference>